<sequence length="398" mass="45270">MQNFASQLNKNLKEASKFINKSFKLWEENVKQLTSMVGEQTEAFNKMANQLKGLNQWLRDNNGKKLQIKTIEMVEKIGIIGTIIETAENTDIQSLMVDHHLFQFYKRMKAIHGCQRATYSKTSEANGQKDETETEFTKKPLISKEEGFNFEKVNDVTSDIQQIPSRLTINDSEELIIFDLETTGLSRNSDITQIAASSGSNIFQRYIMPRCEITHEASKITGLTFSHSTNKMYLKGTIVQTCAIEQALLDFIDFLKLQNKPVLVGHNITNFDMMVLENRLREFSLFATFSAHVKGFIDTLKLSKRVFPKDKKLRENCTDDDLHHVNFNHSGLSLKPLVDKKVVNTLISFKLARSGITLSHLKIAKTGDINGIKVILTENRVNSKYVGSIIQHLSESEE</sequence>
<keyword evidence="5" id="KW-0269">Exonuclease</keyword>
<dbReference type="SMART" id="SM00479">
    <property type="entry name" value="EXOIII"/>
    <property type="match status" value="1"/>
</dbReference>
<dbReference type="InterPro" id="IPR054362">
    <property type="entry name" value="Exu_RNase_H-like"/>
</dbReference>
<keyword evidence="2" id="KW-0540">Nuclease</keyword>
<dbReference type="SUPFAM" id="SSF53098">
    <property type="entry name" value="Ribonuclease H-like"/>
    <property type="match status" value="1"/>
</dbReference>
<dbReference type="PANTHER" id="PTHR13058">
    <property type="entry name" value="THREE PRIME REPAIR EXONUCLEASE 1, 2"/>
    <property type="match status" value="1"/>
</dbReference>
<keyword evidence="6" id="KW-0460">Magnesium</keyword>
<dbReference type="PANTHER" id="PTHR13058:SF22">
    <property type="entry name" value="EXODEOXYRIBONUCLEASE III"/>
    <property type="match status" value="1"/>
</dbReference>
<dbReference type="GO" id="GO:0046872">
    <property type="term" value="F:metal ion binding"/>
    <property type="evidence" value="ECO:0007669"/>
    <property type="project" value="UniProtKB-KW"/>
</dbReference>
<evidence type="ECO:0000256" key="6">
    <source>
        <dbReference type="ARBA" id="ARBA00022842"/>
    </source>
</evidence>
<dbReference type="AlphaFoldDB" id="A0A8S3UDS9"/>
<dbReference type="InterPro" id="IPR057617">
    <property type="entry name" value="PML_C"/>
</dbReference>
<keyword evidence="4" id="KW-0378">Hydrolase</keyword>
<accession>A0A8S3UDS9</accession>
<evidence type="ECO:0000256" key="7">
    <source>
        <dbReference type="ARBA" id="ARBA00025769"/>
    </source>
</evidence>
<evidence type="ECO:0000313" key="9">
    <source>
        <dbReference type="EMBL" id="CAG2240807.1"/>
    </source>
</evidence>
<gene>
    <name evidence="9" type="ORF">MEDL_53067</name>
</gene>
<dbReference type="GO" id="GO:0008296">
    <property type="term" value="F:3'-5'-DNA exonuclease activity"/>
    <property type="evidence" value="ECO:0007669"/>
    <property type="project" value="TreeGrafter"/>
</dbReference>
<dbReference type="InterPro" id="IPR036397">
    <property type="entry name" value="RNaseH_sf"/>
</dbReference>
<dbReference type="Pfam" id="PF25244">
    <property type="entry name" value="PML_C"/>
    <property type="match status" value="1"/>
</dbReference>
<dbReference type="Proteomes" id="UP000683360">
    <property type="component" value="Unassembled WGS sequence"/>
</dbReference>
<proteinExistence type="inferred from homology"/>
<dbReference type="OrthoDB" id="6091341at2759"/>
<keyword evidence="10" id="KW-1185">Reference proteome</keyword>
<keyword evidence="3" id="KW-0479">Metal-binding</keyword>
<evidence type="ECO:0000256" key="1">
    <source>
        <dbReference type="ARBA" id="ARBA00001946"/>
    </source>
</evidence>
<dbReference type="GO" id="GO:0006308">
    <property type="term" value="P:DNA catabolic process"/>
    <property type="evidence" value="ECO:0007669"/>
    <property type="project" value="TreeGrafter"/>
</dbReference>
<comment type="similarity">
    <text evidence="7">Belongs to the exonuclease superfamily. TREX family.</text>
</comment>
<dbReference type="CDD" id="cd06127">
    <property type="entry name" value="DEDDh"/>
    <property type="match status" value="1"/>
</dbReference>
<dbReference type="InterPro" id="IPR040393">
    <property type="entry name" value="TREX1/2"/>
</dbReference>
<dbReference type="InterPro" id="IPR013520">
    <property type="entry name" value="Ribonucl_H"/>
</dbReference>
<name>A0A8S3UDS9_MYTED</name>
<evidence type="ECO:0000313" key="10">
    <source>
        <dbReference type="Proteomes" id="UP000683360"/>
    </source>
</evidence>
<evidence type="ECO:0000256" key="4">
    <source>
        <dbReference type="ARBA" id="ARBA00022801"/>
    </source>
</evidence>
<dbReference type="Pfam" id="PF22123">
    <property type="entry name" value="Exu_RNase_H_like"/>
    <property type="match status" value="1"/>
</dbReference>
<dbReference type="InterPro" id="IPR012337">
    <property type="entry name" value="RNaseH-like_sf"/>
</dbReference>
<dbReference type="EMBL" id="CAJPWZ010002575">
    <property type="protein sequence ID" value="CAG2240807.1"/>
    <property type="molecule type" value="Genomic_DNA"/>
</dbReference>
<evidence type="ECO:0000256" key="3">
    <source>
        <dbReference type="ARBA" id="ARBA00022723"/>
    </source>
</evidence>
<dbReference type="GO" id="GO:0003676">
    <property type="term" value="F:nucleic acid binding"/>
    <property type="evidence" value="ECO:0007669"/>
    <property type="project" value="InterPro"/>
</dbReference>
<comment type="cofactor">
    <cofactor evidence="1">
        <name>Mg(2+)</name>
        <dbReference type="ChEBI" id="CHEBI:18420"/>
    </cofactor>
</comment>
<comment type="caution">
    <text evidence="9">The sequence shown here is derived from an EMBL/GenBank/DDBJ whole genome shotgun (WGS) entry which is preliminary data.</text>
</comment>
<reference evidence="9" key="1">
    <citation type="submission" date="2021-03" db="EMBL/GenBank/DDBJ databases">
        <authorList>
            <person name="Bekaert M."/>
        </authorList>
    </citation>
    <scope>NUCLEOTIDE SEQUENCE</scope>
</reference>
<dbReference type="Gene3D" id="3.30.420.10">
    <property type="entry name" value="Ribonuclease H-like superfamily/Ribonuclease H"/>
    <property type="match status" value="1"/>
</dbReference>
<feature type="domain" description="Exonuclease" evidence="8">
    <location>
        <begin position="174"/>
        <end position="343"/>
    </location>
</feature>
<dbReference type="GO" id="GO:0005737">
    <property type="term" value="C:cytoplasm"/>
    <property type="evidence" value="ECO:0007669"/>
    <property type="project" value="TreeGrafter"/>
</dbReference>
<organism evidence="9 10">
    <name type="scientific">Mytilus edulis</name>
    <name type="common">Blue mussel</name>
    <dbReference type="NCBI Taxonomy" id="6550"/>
    <lineage>
        <taxon>Eukaryota</taxon>
        <taxon>Metazoa</taxon>
        <taxon>Spiralia</taxon>
        <taxon>Lophotrochozoa</taxon>
        <taxon>Mollusca</taxon>
        <taxon>Bivalvia</taxon>
        <taxon>Autobranchia</taxon>
        <taxon>Pteriomorphia</taxon>
        <taxon>Mytilida</taxon>
        <taxon>Mytiloidea</taxon>
        <taxon>Mytilidae</taxon>
        <taxon>Mytilinae</taxon>
        <taxon>Mytilus</taxon>
    </lineage>
</organism>
<evidence type="ECO:0000259" key="8">
    <source>
        <dbReference type="SMART" id="SM00479"/>
    </source>
</evidence>
<evidence type="ECO:0000256" key="5">
    <source>
        <dbReference type="ARBA" id="ARBA00022839"/>
    </source>
</evidence>
<evidence type="ECO:0000256" key="2">
    <source>
        <dbReference type="ARBA" id="ARBA00022722"/>
    </source>
</evidence>
<protein>
    <recommendedName>
        <fullName evidence="8">Exonuclease domain-containing protein</fullName>
    </recommendedName>
</protein>